<reference evidence="3 6" key="2">
    <citation type="submission" date="2021-02" db="EMBL/GenBank/DDBJ databases">
        <title>Draft genome of the type strains Burkholderia anthina DSM16086.</title>
        <authorList>
            <person name="Hertel R."/>
            <person name="Meissner J."/>
            <person name="Poehlein A."/>
            <person name="Daniel R."/>
            <person name="Commichau F.M."/>
        </authorList>
    </citation>
    <scope>NUCLEOTIDE SEQUENCE [LARGE SCALE GENOMIC DNA]</scope>
    <source>
        <strain evidence="3 6">DSM 16086</strain>
    </source>
</reference>
<sequence length="262" mass="27681">MSAFLIRERQGPILTVTMNRPETRNAISDTDAIDALVACCDDANRDESIRVLVLTGAGAVFSSGGNVKAMRALAESEPHDLAAIRTSYRRGIQRLAHAFQQLEVPAIAAINGPAIGAGTDLACMCDIRIAADGARFAESFIALGLVPGDGGAWFLPQIVGAAVAAEMSFTGDAMDAQTALRHGLVSRVVPGGELLAHAHALAERIARHSGIALRLTKRLLREGRHTSLDTLLDLSASYQAFAHATPEHRAAVAALFAARDRD</sequence>
<accession>A0A6P2G3M1</accession>
<proteinExistence type="inferred from homology"/>
<dbReference type="EMBL" id="JAFCIQ010000002">
    <property type="protein sequence ID" value="MBM2765713.1"/>
    <property type="molecule type" value="Genomic_DNA"/>
</dbReference>
<dbReference type="NCBIfam" id="NF006699">
    <property type="entry name" value="PRK09245.1"/>
    <property type="match status" value="1"/>
</dbReference>
<dbReference type="EMBL" id="CABVLY010000002">
    <property type="protein sequence ID" value="VVU48278.1"/>
    <property type="molecule type" value="Genomic_DNA"/>
</dbReference>
<dbReference type="InterPro" id="IPR014748">
    <property type="entry name" value="Enoyl-CoA_hydra_C"/>
</dbReference>
<evidence type="ECO:0000256" key="2">
    <source>
        <dbReference type="ARBA" id="ARBA00023239"/>
    </source>
</evidence>
<dbReference type="Proteomes" id="UP000755577">
    <property type="component" value="Unassembled WGS sequence"/>
</dbReference>
<keyword evidence="2" id="KW-0456">Lyase</keyword>
<dbReference type="AlphaFoldDB" id="A0A6P2G3M1"/>
<gene>
    <name evidence="4" type="ORF">BAN20980_00972</name>
    <name evidence="3" type="ORF">JQK92_04660</name>
</gene>
<dbReference type="Pfam" id="PF00378">
    <property type="entry name" value="ECH_1"/>
    <property type="match status" value="1"/>
</dbReference>
<dbReference type="Gene3D" id="1.10.12.10">
    <property type="entry name" value="Lyase 2-enoyl-coa Hydratase, Chain A, domain 2"/>
    <property type="match status" value="1"/>
</dbReference>
<evidence type="ECO:0000313" key="3">
    <source>
        <dbReference type="EMBL" id="MBM2765713.1"/>
    </source>
</evidence>
<dbReference type="GO" id="GO:0006635">
    <property type="term" value="P:fatty acid beta-oxidation"/>
    <property type="evidence" value="ECO:0007669"/>
    <property type="project" value="TreeGrafter"/>
</dbReference>
<evidence type="ECO:0000313" key="6">
    <source>
        <dbReference type="Proteomes" id="UP000755577"/>
    </source>
</evidence>
<dbReference type="InterPro" id="IPR001753">
    <property type="entry name" value="Enoyl-CoA_hydra/iso"/>
</dbReference>
<dbReference type="SUPFAM" id="SSF52096">
    <property type="entry name" value="ClpP/crotonase"/>
    <property type="match status" value="1"/>
</dbReference>
<dbReference type="InterPro" id="IPR029045">
    <property type="entry name" value="ClpP/crotonase-like_dom_sf"/>
</dbReference>
<protein>
    <submittedName>
        <fullName evidence="3 4">Enoyl-CoA hydratase</fullName>
    </submittedName>
</protein>
<evidence type="ECO:0000256" key="1">
    <source>
        <dbReference type="ARBA" id="ARBA00005254"/>
    </source>
</evidence>
<dbReference type="CDD" id="cd06558">
    <property type="entry name" value="crotonase-like"/>
    <property type="match status" value="1"/>
</dbReference>
<keyword evidence="6" id="KW-1185">Reference proteome</keyword>
<dbReference type="PANTHER" id="PTHR11941">
    <property type="entry name" value="ENOYL-COA HYDRATASE-RELATED"/>
    <property type="match status" value="1"/>
</dbReference>
<dbReference type="PANTHER" id="PTHR11941:SF54">
    <property type="entry name" value="ENOYL-COA HYDRATASE, MITOCHONDRIAL"/>
    <property type="match status" value="1"/>
</dbReference>
<comment type="similarity">
    <text evidence="1">Belongs to the enoyl-CoA hydratase/isomerase family.</text>
</comment>
<reference evidence="4 5" key="1">
    <citation type="submission" date="2019-09" db="EMBL/GenBank/DDBJ databases">
        <authorList>
            <person name="Depoorter E."/>
        </authorList>
    </citation>
    <scope>NUCLEOTIDE SEQUENCE [LARGE SCALE GENOMIC DNA]</scope>
    <source>
        <strain evidence="4">LMG 20980</strain>
    </source>
</reference>
<organism evidence="4 5">
    <name type="scientific">Burkholderia anthina</name>
    <dbReference type="NCBI Taxonomy" id="179879"/>
    <lineage>
        <taxon>Bacteria</taxon>
        <taxon>Pseudomonadati</taxon>
        <taxon>Pseudomonadota</taxon>
        <taxon>Betaproteobacteria</taxon>
        <taxon>Burkholderiales</taxon>
        <taxon>Burkholderiaceae</taxon>
        <taxon>Burkholderia</taxon>
        <taxon>Burkholderia cepacia complex</taxon>
    </lineage>
</organism>
<dbReference type="GO" id="GO:0016829">
    <property type="term" value="F:lyase activity"/>
    <property type="evidence" value="ECO:0007669"/>
    <property type="project" value="UniProtKB-KW"/>
</dbReference>
<dbReference type="Proteomes" id="UP000494201">
    <property type="component" value="Unassembled WGS sequence"/>
</dbReference>
<dbReference type="RefSeq" id="WP_096507805.1">
    <property type="nucleotide sequence ID" value="NZ_CABVLY010000002.1"/>
</dbReference>
<name>A0A6P2G3M1_9BURK</name>
<evidence type="ECO:0000313" key="4">
    <source>
        <dbReference type="EMBL" id="VVU48278.1"/>
    </source>
</evidence>
<dbReference type="Gene3D" id="3.90.226.10">
    <property type="entry name" value="2-enoyl-CoA Hydratase, Chain A, domain 1"/>
    <property type="match status" value="1"/>
</dbReference>
<dbReference type="GeneID" id="56499002"/>
<evidence type="ECO:0000313" key="5">
    <source>
        <dbReference type="Proteomes" id="UP000494201"/>
    </source>
</evidence>